<dbReference type="PROSITE" id="PS50893">
    <property type="entry name" value="ABC_TRANSPORTER_2"/>
    <property type="match status" value="1"/>
</dbReference>
<proteinExistence type="inferred from homology"/>
<dbReference type="InterPro" id="IPR003593">
    <property type="entry name" value="AAA+_ATPase"/>
</dbReference>
<evidence type="ECO:0000256" key="3">
    <source>
        <dbReference type="ARBA" id="ARBA00022741"/>
    </source>
</evidence>
<sequence>MNMLTLSHVSKSFGSKKIIDDLSFTVPEHSIYGFIGQNGAGKTTTMKMILGLLPADGGKITVNGETVRYGQNRTNRFIGYLPDVPEFYGYMTPSEYLKLCGEITGMPAGKIRQKSHELLQLVGLDKENKRIHGFSRGMKQRLGIAQALLNEPRLLICDEPTSALDPLGRKEILDILLAVKNHTTVIFSTHILSDVERICDEIALLHNGRTALKGSLEEIKSKGKGNGFDIEFYHPQDADAFAASMSGSERAGAVRLFFPGKSEKDMTNAMRILADNEICVQKLEMREATLENLFMEVVGI</sequence>
<evidence type="ECO:0000256" key="1">
    <source>
        <dbReference type="ARBA" id="ARBA00005417"/>
    </source>
</evidence>
<evidence type="ECO:0000259" key="5">
    <source>
        <dbReference type="PROSITE" id="PS50893"/>
    </source>
</evidence>
<dbReference type="RefSeq" id="WP_390405066.1">
    <property type="nucleotide sequence ID" value="NZ_BAABYW010000001.1"/>
</dbReference>
<dbReference type="GO" id="GO:0005524">
    <property type="term" value="F:ATP binding"/>
    <property type="evidence" value="ECO:0007669"/>
    <property type="project" value="UniProtKB-KW"/>
</dbReference>
<dbReference type="Pfam" id="PF00005">
    <property type="entry name" value="ABC_tran"/>
    <property type="match status" value="1"/>
</dbReference>
<keyword evidence="7" id="KW-1185">Reference proteome</keyword>
<reference evidence="6 7" key="1">
    <citation type="submission" date="2024-04" db="EMBL/GenBank/DDBJ databases">
        <title>Defined microbial consortia suppress multidrug-resistant proinflammatory Enterobacteriaceae via ecological control.</title>
        <authorList>
            <person name="Furuichi M."/>
            <person name="Kawaguchi T."/>
            <person name="Pust M."/>
            <person name="Yasuma K."/>
            <person name="Plichta D."/>
            <person name="Hasegawa N."/>
            <person name="Ohya T."/>
            <person name="Bhattarai S."/>
            <person name="Sasajima S."/>
            <person name="Aoto Y."/>
            <person name="Tuganbaev T."/>
            <person name="Yaginuma M."/>
            <person name="Ueda M."/>
            <person name="Okahashi N."/>
            <person name="Amafuji K."/>
            <person name="Kiridooshi Y."/>
            <person name="Sugita K."/>
            <person name="Strazar M."/>
            <person name="Skelly A."/>
            <person name="Suda W."/>
            <person name="Hattori M."/>
            <person name="Nakamoto N."/>
            <person name="Caballero S."/>
            <person name="Norman J."/>
            <person name="Olle B."/>
            <person name="Tanoue T."/>
            <person name="Arita M."/>
            <person name="Bucci V."/>
            <person name="Atarashi K."/>
            <person name="Xavier R."/>
            <person name="Honda K."/>
        </authorList>
    </citation>
    <scope>NUCLEOTIDE SEQUENCE [LARGE SCALE GENOMIC DNA]</scope>
    <source>
        <strain evidence="7">k04-0078-D8-1</strain>
    </source>
</reference>
<comment type="similarity">
    <text evidence="1">Belongs to the ABC transporter superfamily.</text>
</comment>
<evidence type="ECO:0000313" key="6">
    <source>
        <dbReference type="EMBL" id="GAA6407914.1"/>
    </source>
</evidence>
<evidence type="ECO:0000256" key="2">
    <source>
        <dbReference type="ARBA" id="ARBA00022448"/>
    </source>
</evidence>
<keyword evidence="3" id="KW-0547">Nucleotide-binding</keyword>
<evidence type="ECO:0000256" key="4">
    <source>
        <dbReference type="ARBA" id="ARBA00022840"/>
    </source>
</evidence>
<protein>
    <submittedName>
        <fullName evidence="6">ABC transporter ATP-binding protein</fullName>
    </submittedName>
</protein>
<comment type="caution">
    <text evidence="6">The sequence shown here is derived from an EMBL/GenBank/DDBJ whole genome shotgun (WGS) entry which is preliminary data.</text>
</comment>
<keyword evidence="2" id="KW-0813">Transport</keyword>
<dbReference type="PANTHER" id="PTHR43335">
    <property type="entry name" value="ABC TRANSPORTER, ATP-BINDING PROTEIN"/>
    <property type="match status" value="1"/>
</dbReference>
<dbReference type="Gene3D" id="3.40.50.300">
    <property type="entry name" value="P-loop containing nucleotide triphosphate hydrolases"/>
    <property type="match status" value="1"/>
</dbReference>
<dbReference type="EMBL" id="BAABYW010000001">
    <property type="protein sequence ID" value="GAA6407914.1"/>
    <property type="molecule type" value="Genomic_DNA"/>
</dbReference>
<keyword evidence="4 6" id="KW-0067">ATP-binding</keyword>
<dbReference type="CDD" id="cd03230">
    <property type="entry name" value="ABC_DR_subfamily_A"/>
    <property type="match status" value="1"/>
</dbReference>
<accession>A0ABQ0B8Y7</accession>
<name>A0ABQ0B8Y7_9FIRM</name>
<dbReference type="SUPFAM" id="SSF52540">
    <property type="entry name" value="P-loop containing nucleoside triphosphate hydrolases"/>
    <property type="match status" value="1"/>
</dbReference>
<dbReference type="PANTHER" id="PTHR43335:SF4">
    <property type="entry name" value="ABC TRANSPORTER, ATP-BINDING PROTEIN"/>
    <property type="match status" value="1"/>
</dbReference>
<dbReference type="InterPro" id="IPR027417">
    <property type="entry name" value="P-loop_NTPase"/>
</dbReference>
<feature type="domain" description="ABC transporter" evidence="5">
    <location>
        <begin position="4"/>
        <end position="232"/>
    </location>
</feature>
<gene>
    <name evidence="6" type="ORF">K040078D81_20310</name>
</gene>
<dbReference type="InterPro" id="IPR003439">
    <property type="entry name" value="ABC_transporter-like_ATP-bd"/>
</dbReference>
<evidence type="ECO:0000313" key="7">
    <source>
        <dbReference type="Proteomes" id="UP001600943"/>
    </source>
</evidence>
<dbReference type="Proteomes" id="UP001600943">
    <property type="component" value="Unassembled WGS sequence"/>
</dbReference>
<organism evidence="6 7">
    <name type="scientific">Blautia hominis</name>
    <dbReference type="NCBI Taxonomy" id="2025493"/>
    <lineage>
        <taxon>Bacteria</taxon>
        <taxon>Bacillati</taxon>
        <taxon>Bacillota</taxon>
        <taxon>Clostridia</taxon>
        <taxon>Lachnospirales</taxon>
        <taxon>Lachnospiraceae</taxon>
        <taxon>Blautia</taxon>
    </lineage>
</organism>
<dbReference type="SMART" id="SM00382">
    <property type="entry name" value="AAA"/>
    <property type="match status" value="1"/>
</dbReference>